<proteinExistence type="predicted"/>
<sequence length="105" mass="12133">MTLKASQLRGLANKLQQALEQKDFKSIARWNQVLLRVLPSIDQNDERFYLTVLKVKQIHQQCVQLVDVEQSALKQQIEHNASLKRATKRMLRRKLGLGSHDAITD</sequence>
<gene>
    <name evidence="1" type="ORF">JCM19239_2503</name>
</gene>
<comment type="caution">
    <text evidence="1">The sequence shown here is derived from an EMBL/GenBank/DDBJ whole genome shotgun (WGS) entry which is preliminary data.</text>
</comment>
<reference evidence="2" key="1">
    <citation type="submission" date="2014-09" db="EMBL/GenBank/DDBJ databases">
        <title>Vibrio variabilis JCM 19239. (C206) whole genome shotgun sequence.</title>
        <authorList>
            <person name="Sawabe T."/>
            <person name="Meirelles P."/>
            <person name="Nakanishi M."/>
            <person name="Sayaka M."/>
            <person name="Hattori M."/>
            <person name="Ohkuma M."/>
        </authorList>
    </citation>
    <scope>NUCLEOTIDE SEQUENCE [LARGE SCALE GENOMIC DNA]</scope>
    <source>
        <strain evidence="2">JCM 19239</strain>
    </source>
</reference>
<evidence type="ECO:0000313" key="1">
    <source>
        <dbReference type="EMBL" id="GAL27541.1"/>
    </source>
</evidence>
<dbReference type="Proteomes" id="UP000029223">
    <property type="component" value="Unassembled WGS sequence"/>
</dbReference>
<keyword evidence="2" id="KW-1185">Reference proteome</keyword>
<evidence type="ECO:0000313" key="2">
    <source>
        <dbReference type="Proteomes" id="UP000029223"/>
    </source>
</evidence>
<accession>A0ABQ0JFK1</accession>
<organism evidence="1 2">
    <name type="scientific">Vibrio variabilis</name>
    <dbReference type="NCBI Taxonomy" id="990271"/>
    <lineage>
        <taxon>Bacteria</taxon>
        <taxon>Pseudomonadati</taxon>
        <taxon>Pseudomonadota</taxon>
        <taxon>Gammaproteobacteria</taxon>
        <taxon>Vibrionales</taxon>
        <taxon>Vibrionaceae</taxon>
        <taxon>Vibrio</taxon>
    </lineage>
</organism>
<protein>
    <submittedName>
        <fullName evidence="1">Uncharacterized protein</fullName>
    </submittedName>
</protein>
<dbReference type="EMBL" id="BBMS01000030">
    <property type="protein sequence ID" value="GAL27541.1"/>
    <property type="molecule type" value="Genomic_DNA"/>
</dbReference>
<name>A0ABQ0JFK1_9VIBR</name>